<gene>
    <name evidence="6" type="ORF">GCM10009093_22700</name>
</gene>
<name>A0ABN0YIT1_9CAUL</name>
<evidence type="ECO:0000256" key="3">
    <source>
        <dbReference type="ARBA" id="ARBA00023163"/>
    </source>
</evidence>
<evidence type="ECO:0000256" key="4">
    <source>
        <dbReference type="PROSITE-ProRule" id="PRU00335"/>
    </source>
</evidence>
<dbReference type="PROSITE" id="PS50977">
    <property type="entry name" value="HTH_TETR_2"/>
    <property type="match status" value="1"/>
</dbReference>
<dbReference type="InterPro" id="IPR036271">
    <property type="entry name" value="Tet_transcr_reg_TetR-rel_C_sf"/>
</dbReference>
<evidence type="ECO:0000259" key="5">
    <source>
        <dbReference type="PROSITE" id="PS50977"/>
    </source>
</evidence>
<dbReference type="EMBL" id="BAAAEJ010000008">
    <property type="protein sequence ID" value="GAA0395617.1"/>
    <property type="molecule type" value="Genomic_DNA"/>
</dbReference>
<keyword evidence="2 4" id="KW-0238">DNA-binding</keyword>
<evidence type="ECO:0000313" key="6">
    <source>
        <dbReference type="EMBL" id="GAA0395617.1"/>
    </source>
</evidence>
<evidence type="ECO:0000256" key="1">
    <source>
        <dbReference type="ARBA" id="ARBA00023015"/>
    </source>
</evidence>
<dbReference type="RefSeq" id="WP_167178033.1">
    <property type="nucleotide sequence ID" value="NZ_BAAAEJ010000008.1"/>
</dbReference>
<keyword evidence="7" id="KW-1185">Reference proteome</keyword>
<keyword evidence="1" id="KW-0805">Transcription regulation</keyword>
<dbReference type="Pfam" id="PF19352">
    <property type="entry name" value="TetR_C_38"/>
    <property type="match status" value="1"/>
</dbReference>
<dbReference type="SUPFAM" id="SSF48498">
    <property type="entry name" value="Tetracyclin repressor-like, C-terminal domain"/>
    <property type="match status" value="1"/>
</dbReference>
<evidence type="ECO:0000256" key="2">
    <source>
        <dbReference type="ARBA" id="ARBA00023125"/>
    </source>
</evidence>
<dbReference type="InterPro" id="IPR011075">
    <property type="entry name" value="TetR_C"/>
</dbReference>
<accession>A0ABN0YIT1</accession>
<dbReference type="InterPro" id="IPR009057">
    <property type="entry name" value="Homeodomain-like_sf"/>
</dbReference>
<dbReference type="SUPFAM" id="SSF46689">
    <property type="entry name" value="Homeodomain-like"/>
    <property type="match status" value="1"/>
</dbReference>
<comment type="caution">
    <text evidence="6">The sequence shown here is derived from an EMBL/GenBank/DDBJ whole genome shotgun (WGS) entry which is preliminary data.</text>
</comment>
<dbReference type="Gene3D" id="1.10.357.10">
    <property type="entry name" value="Tetracycline Repressor, domain 2"/>
    <property type="match status" value="1"/>
</dbReference>
<proteinExistence type="predicted"/>
<dbReference type="Proteomes" id="UP001500791">
    <property type="component" value="Unassembled WGS sequence"/>
</dbReference>
<feature type="domain" description="HTH tetR-type" evidence="5">
    <location>
        <begin position="17"/>
        <end position="77"/>
    </location>
</feature>
<dbReference type="Gene3D" id="1.10.10.60">
    <property type="entry name" value="Homeodomain-like"/>
    <property type="match status" value="1"/>
</dbReference>
<evidence type="ECO:0000313" key="7">
    <source>
        <dbReference type="Proteomes" id="UP001500791"/>
    </source>
</evidence>
<dbReference type="InterPro" id="IPR001647">
    <property type="entry name" value="HTH_TetR"/>
</dbReference>
<protein>
    <recommendedName>
        <fullName evidence="5">HTH tetR-type domain-containing protein</fullName>
    </recommendedName>
</protein>
<reference evidence="6 7" key="1">
    <citation type="journal article" date="2019" name="Int. J. Syst. Evol. Microbiol.">
        <title>The Global Catalogue of Microorganisms (GCM) 10K type strain sequencing project: providing services to taxonomists for standard genome sequencing and annotation.</title>
        <authorList>
            <consortium name="The Broad Institute Genomics Platform"/>
            <consortium name="The Broad Institute Genome Sequencing Center for Infectious Disease"/>
            <person name="Wu L."/>
            <person name="Ma J."/>
        </authorList>
    </citation>
    <scope>NUCLEOTIDE SEQUENCE [LARGE SCALE GENOMIC DNA]</scope>
    <source>
        <strain evidence="6 7">JCM 13476</strain>
    </source>
</reference>
<organism evidence="6 7">
    <name type="scientific">Brevundimonas terrae</name>
    <dbReference type="NCBI Taxonomy" id="363631"/>
    <lineage>
        <taxon>Bacteria</taxon>
        <taxon>Pseudomonadati</taxon>
        <taxon>Pseudomonadota</taxon>
        <taxon>Alphaproteobacteria</taxon>
        <taxon>Caulobacterales</taxon>
        <taxon>Caulobacteraceae</taxon>
        <taxon>Brevundimonas</taxon>
    </lineage>
</organism>
<keyword evidence="3" id="KW-0804">Transcription</keyword>
<feature type="DNA-binding region" description="H-T-H motif" evidence="4">
    <location>
        <begin position="40"/>
        <end position="59"/>
    </location>
</feature>
<sequence>MPDTKNKLGHTIRTRGARTRRAILDALRQLLDHKHLGEIRPADVAQTANVSAPTFYTYFKTVEEAVLMLCEESAEDFQRLATHIHADWSGDRGFESVRAYVLDVLALWDEHGPVLRVEHMLADKGEPAFAETRIKRLRRLHLALERRIAQARANGLHPVGLNARLASYETANLVESVAAGFTLMRRADTSEAIVDTTSHIVLKLTTGR</sequence>